<dbReference type="EMBL" id="BDUD01000001">
    <property type="protein sequence ID" value="GBG20345.1"/>
    <property type="molecule type" value="Genomic_DNA"/>
</dbReference>
<gene>
    <name evidence="1" type="ORF">NIES4072_40220</name>
</gene>
<evidence type="ECO:0000313" key="1">
    <source>
        <dbReference type="EMBL" id="GBG20345.1"/>
    </source>
</evidence>
<dbReference type="Proteomes" id="UP000245124">
    <property type="component" value="Unassembled WGS sequence"/>
</dbReference>
<name>A0A2R5FPY2_NOSCO</name>
<dbReference type="AlphaFoldDB" id="A0A2R5FPY2"/>
<sequence length="56" mass="6047">MLKSQLSNLTLTFKITNFQQKSTYTGIHHGAIAKLFGLLSVSSTKVGPVISQRTGP</sequence>
<evidence type="ECO:0000313" key="2">
    <source>
        <dbReference type="Proteomes" id="UP000245124"/>
    </source>
</evidence>
<accession>A0A2R5FPY2</accession>
<reference evidence="1 2" key="1">
    <citation type="submission" date="2017-06" db="EMBL/GenBank/DDBJ databases">
        <title>Genome sequencing of cyanobaciteial culture collection at National Institute for Environmental Studies (NIES).</title>
        <authorList>
            <person name="Hirose Y."/>
            <person name="Shimura Y."/>
            <person name="Fujisawa T."/>
            <person name="Nakamura Y."/>
            <person name="Kawachi M."/>
        </authorList>
    </citation>
    <scope>NUCLEOTIDE SEQUENCE [LARGE SCALE GENOMIC DNA]</scope>
    <source>
        <strain evidence="1 2">NIES-4072</strain>
    </source>
</reference>
<keyword evidence="2" id="KW-1185">Reference proteome</keyword>
<organism evidence="1 2">
    <name type="scientific">Nostoc commune NIES-4072</name>
    <dbReference type="NCBI Taxonomy" id="2005467"/>
    <lineage>
        <taxon>Bacteria</taxon>
        <taxon>Bacillati</taxon>
        <taxon>Cyanobacteriota</taxon>
        <taxon>Cyanophyceae</taxon>
        <taxon>Nostocales</taxon>
        <taxon>Nostocaceae</taxon>
        <taxon>Nostoc</taxon>
    </lineage>
</organism>
<comment type="caution">
    <text evidence="1">The sequence shown here is derived from an EMBL/GenBank/DDBJ whole genome shotgun (WGS) entry which is preliminary data.</text>
</comment>
<protein>
    <submittedName>
        <fullName evidence="1">Uncharacterized protein</fullName>
    </submittedName>
</protein>
<proteinExistence type="predicted"/>